<protein>
    <submittedName>
        <fullName evidence="7">Acyl-coenzyme A thioesterase 9</fullName>
    </submittedName>
</protein>
<dbReference type="GO" id="GO:0005739">
    <property type="term" value="C:mitochondrion"/>
    <property type="evidence" value="ECO:0007669"/>
    <property type="project" value="TreeGrafter"/>
</dbReference>
<keyword evidence="3" id="KW-0677">Repeat</keyword>
<dbReference type="eggNOG" id="KOG2763">
    <property type="taxonomic scope" value="Eukaryota"/>
</dbReference>
<dbReference type="InterPro" id="IPR033120">
    <property type="entry name" value="HOTDOG_ACOT"/>
</dbReference>
<dbReference type="Proteomes" id="UP000031443">
    <property type="component" value="Unassembled WGS sequence"/>
</dbReference>
<dbReference type="PANTHER" id="PTHR12655:SF0">
    <property type="entry name" value="ACYL-COENZYME A THIOESTERASE 9, MITOCHONDRIAL"/>
    <property type="match status" value="1"/>
</dbReference>
<dbReference type="InterPro" id="IPR029069">
    <property type="entry name" value="HotDog_dom_sf"/>
</dbReference>
<evidence type="ECO:0000313" key="7">
    <source>
        <dbReference type="EMBL" id="EMP25649.1"/>
    </source>
</evidence>
<reference evidence="8" key="1">
    <citation type="journal article" date="2013" name="Nat. Genet.">
        <title>The draft genomes of soft-shell turtle and green sea turtle yield insights into the development and evolution of the turtle-specific body plan.</title>
        <authorList>
            <person name="Wang Z."/>
            <person name="Pascual-Anaya J."/>
            <person name="Zadissa A."/>
            <person name="Li W."/>
            <person name="Niimura Y."/>
            <person name="Huang Z."/>
            <person name="Li C."/>
            <person name="White S."/>
            <person name="Xiong Z."/>
            <person name="Fang D."/>
            <person name="Wang B."/>
            <person name="Ming Y."/>
            <person name="Chen Y."/>
            <person name="Zheng Y."/>
            <person name="Kuraku S."/>
            <person name="Pignatelli M."/>
            <person name="Herrero J."/>
            <person name="Beal K."/>
            <person name="Nozawa M."/>
            <person name="Li Q."/>
            <person name="Wang J."/>
            <person name="Zhang H."/>
            <person name="Yu L."/>
            <person name="Shigenobu S."/>
            <person name="Wang J."/>
            <person name="Liu J."/>
            <person name="Flicek P."/>
            <person name="Searle S."/>
            <person name="Wang J."/>
            <person name="Kuratani S."/>
            <person name="Yin Y."/>
            <person name="Aken B."/>
            <person name="Zhang G."/>
            <person name="Irie N."/>
        </authorList>
    </citation>
    <scope>NUCLEOTIDE SEQUENCE [LARGE SCALE GENOMIC DNA]</scope>
</reference>
<dbReference type="EMBL" id="KB587548">
    <property type="protein sequence ID" value="EMP25649.1"/>
    <property type="molecule type" value="Genomic_DNA"/>
</dbReference>
<evidence type="ECO:0000313" key="8">
    <source>
        <dbReference type="Proteomes" id="UP000031443"/>
    </source>
</evidence>
<evidence type="ECO:0000259" key="6">
    <source>
        <dbReference type="PROSITE" id="PS51770"/>
    </source>
</evidence>
<feature type="domain" description="HotDog ACOT-type" evidence="6">
    <location>
        <begin position="72"/>
        <end position="195"/>
    </location>
</feature>
<gene>
    <name evidence="7" type="ORF">UY3_17237</name>
</gene>
<evidence type="ECO:0000256" key="3">
    <source>
        <dbReference type="ARBA" id="ARBA00022737"/>
    </source>
</evidence>
<dbReference type="GO" id="GO:0047617">
    <property type="term" value="F:fatty acyl-CoA hydrolase activity"/>
    <property type="evidence" value="ECO:0007669"/>
    <property type="project" value="TreeGrafter"/>
</dbReference>
<dbReference type="Gene3D" id="3.10.129.10">
    <property type="entry name" value="Hotdog Thioesterase"/>
    <property type="match status" value="2"/>
</dbReference>
<dbReference type="PANTHER" id="PTHR12655">
    <property type="entry name" value="ACYL-COA THIOESTERASE"/>
    <property type="match status" value="1"/>
</dbReference>
<evidence type="ECO:0000256" key="1">
    <source>
        <dbReference type="ARBA" id="ARBA00010458"/>
    </source>
</evidence>
<comment type="similarity">
    <text evidence="1">Belongs to the acyl coenzyme A hydrolase family.</text>
</comment>
<keyword evidence="4" id="KW-0378">Hydrolase</keyword>
<dbReference type="GO" id="GO:0006637">
    <property type="term" value="P:acyl-CoA metabolic process"/>
    <property type="evidence" value="ECO:0007669"/>
    <property type="project" value="TreeGrafter"/>
</dbReference>
<feature type="domain" description="HotDog ACOT-type" evidence="6">
    <location>
        <begin position="215"/>
        <end position="327"/>
    </location>
</feature>
<dbReference type="Pfam" id="PF03061">
    <property type="entry name" value="4HBT"/>
    <property type="match status" value="1"/>
</dbReference>
<dbReference type="InterPro" id="IPR006683">
    <property type="entry name" value="Thioestr_dom"/>
</dbReference>
<dbReference type="GO" id="GO:0052689">
    <property type="term" value="F:carboxylic ester hydrolase activity"/>
    <property type="evidence" value="ECO:0007669"/>
    <property type="project" value="UniProtKB-KW"/>
</dbReference>
<proteinExistence type="inferred from homology"/>
<keyword evidence="5" id="KW-0809">Transit peptide</keyword>
<dbReference type="FunFam" id="3.10.129.10:FF:000012">
    <property type="entry name" value="Acyl-coenzyme A thioesterase 9, mitochondrial"/>
    <property type="match status" value="1"/>
</dbReference>
<evidence type="ECO:0000256" key="5">
    <source>
        <dbReference type="ARBA" id="ARBA00022946"/>
    </source>
</evidence>
<dbReference type="PROSITE" id="PS51770">
    <property type="entry name" value="HOTDOG_ACOT"/>
    <property type="match status" value="2"/>
</dbReference>
<accession>M7AMB2</accession>
<dbReference type="SUPFAM" id="SSF54637">
    <property type="entry name" value="Thioesterase/thiol ester dehydrase-isomerase"/>
    <property type="match status" value="2"/>
</dbReference>
<dbReference type="CDD" id="cd03442">
    <property type="entry name" value="BFIT_BACH"/>
    <property type="match status" value="2"/>
</dbReference>
<dbReference type="STRING" id="8469.M7AMB2"/>
<name>M7AMB2_CHEMY</name>
<keyword evidence="8" id="KW-1185">Reference proteome</keyword>
<dbReference type="AlphaFoldDB" id="M7AMB2"/>
<evidence type="ECO:0000256" key="2">
    <source>
        <dbReference type="ARBA" id="ARBA00022487"/>
    </source>
</evidence>
<keyword evidence="2" id="KW-0719">Serine esterase</keyword>
<evidence type="ECO:0000256" key="4">
    <source>
        <dbReference type="ARBA" id="ARBA00022801"/>
    </source>
</evidence>
<organism evidence="7 8">
    <name type="scientific">Chelonia mydas</name>
    <name type="common">Green sea-turtle</name>
    <name type="synonym">Chelonia agassizi</name>
    <dbReference type="NCBI Taxonomy" id="8469"/>
    <lineage>
        <taxon>Eukaryota</taxon>
        <taxon>Metazoa</taxon>
        <taxon>Chordata</taxon>
        <taxon>Craniata</taxon>
        <taxon>Vertebrata</taxon>
        <taxon>Euteleostomi</taxon>
        <taxon>Archelosauria</taxon>
        <taxon>Testudinata</taxon>
        <taxon>Testudines</taxon>
        <taxon>Cryptodira</taxon>
        <taxon>Durocryptodira</taxon>
        <taxon>Americhelydia</taxon>
        <taxon>Chelonioidea</taxon>
        <taxon>Cheloniidae</taxon>
        <taxon>Chelonia</taxon>
    </lineage>
</organism>
<sequence>MDDSVVGRAPSAGAVCLFLHRWIGEWIDLVFTFHQCAGQHSDHVQAMHERKDLHILLAKQQEDLPPRKMNDSYIEVILPLGSQPELREKYLNVHNSVRFGRILEDLDSLGVLICYTHTKHEASQRSPLSIVTALVDKIDLCKKVIYPDCDIKFTGNVSWVGKTSMEVKMHMLQLHDDTYSPVLDATFVMVARDPENKRTVSFRSRVLPPSSVWMEDAKLKGLEICHPQERNIFNRIFGGFLMRKAFELGWATACSYGGSRPYVVAVDDIMFQRPVEIGSLLLLSAQVCFTEKNYIQIRVHSEVYDSDTREHKTTNVFHFTFMSEREVPQIVPKTYGESMLYLDGKRHFSAARKETREVEKTTEAP</sequence>